<name>K1T265_9ZZZZ</name>
<organism evidence="2">
    <name type="scientific">human gut metagenome</name>
    <dbReference type="NCBI Taxonomy" id="408170"/>
    <lineage>
        <taxon>unclassified sequences</taxon>
        <taxon>metagenomes</taxon>
        <taxon>organismal metagenomes</taxon>
    </lineage>
</organism>
<dbReference type="AlphaFoldDB" id="K1T265"/>
<sequence length="90" mass="9584">NEAKAKAENDLAVANTAKETAENSLTAVVNDLDSLSDSIKNAADNKAKVQVIRDIVAKIPGTGTDSHREANEDNKFADIATDPINSFENE</sequence>
<feature type="region of interest" description="Disordered" evidence="1">
    <location>
        <begin position="61"/>
        <end position="90"/>
    </location>
</feature>
<dbReference type="EMBL" id="AJWY01006389">
    <property type="protein sequence ID" value="EKC66992.1"/>
    <property type="molecule type" value="Genomic_DNA"/>
</dbReference>
<protein>
    <submittedName>
        <fullName evidence="2">Uncharacterized protein</fullName>
    </submittedName>
</protein>
<evidence type="ECO:0000256" key="1">
    <source>
        <dbReference type="SAM" id="MobiDB-lite"/>
    </source>
</evidence>
<feature type="non-terminal residue" evidence="2">
    <location>
        <position position="1"/>
    </location>
</feature>
<feature type="compositionally biased region" description="Basic and acidic residues" evidence="1">
    <location>
        <begin position="65"/>
        <end position="76"/>
    </location>
</feature>
<proteinExistence type="predicted"/>
<gene>
    <name evidence="2" type="ORF">LEA_09529</name>
</gene>
<accession>K1T265</accession>
<comment type="caution">
    <text evidence="2">The sequence shown here is derived from an EMBL/GenBank/DDBJ whole genome shotgun (WGS) entry which is preliminary data.</text>
</comment>
<evidence type="ECO:0000313" key="2">
    <source>
        <dbReference type="EMBL" id="EKC66992.1"/>
    </source>
</evidence>
<reference evidence="2" key="1">
    <citation type="journal article" date="2013" name="Environ. Microbiol.">
        <title>Microbiota from the distal guts of lean and obese adolescents exhibit partial functional redundancy besides clear differences in community structure.</title>
        <authorList>
            <person name="Ferrer M."/>
            <person name="Ruiz A."/>
            <person name="Lanza F."/>
            <person name="Haange S.B."/>
            <person name="Oberbach A."/>
            <person name="Till H."/>
            <person name="Bargiela R."/>
            <person name="Campoy C."/>
            <person name="Segura M.T."/>
            <person name="Richter M."/>
            <person name="von Bergen M."/>
            <person name="Seifert J."/>
            <person name="Suarez A."/>
        </authorList>
    </citation>
    <scope>NUCLEOTIDE SEQUENCE</scope>
</reference>